<dbReference type="NCBIfam" id="TIGR01965">
    <property type="entry name" value="VCBS_repeat"/>
    <property type="match status" value="1"/>
</dbReference>
<feature type="non-terminal residue" evidence="3">
    <location>
        <position position="1"/>
    </location>
</feature>
<dbReference type="Pfam" id="PF17963">
    <property type="entry name" value="Big_9"/>
    <property type="match status" value="7"/>
</dbReference>
<dbReference type="InterPro" id="IPR013783">
    <property type="entry name" value="Ig-like_fold"/>
</dbReference>
<dbReference type="SMART" id="SM00736">
    <property type="entry name" value="CADG"/>
    <property type="match status" value="1"/>
</dbReference>
<dbReference type="PANTHER" id="PTHR34720">
    <property type="entry name" value="MICROCYSTIN DEPENDENT PROTEIN"/>
    <property type="match status" value="1"/>
</dbReference>
<dbReference type="Gene3D" id="2.60.40.2810">
    <property type="match status" value="2"/>
</dbReference>
<dbReference type="OrthoDB" id="5593939at2"/>
<dbReference type="InterPro" id="IPR010221">
    <property type="entry name" value="VCBS_dom"/>
</dbReference>
<protein>
    <submittedName>
        <fullName evidence="3">Tandem-95 repeat protein</fullName>
    </submittedName>
</protein>
<sequence>QTVDEDTNLVFAPGNGNALTVADVDAGSGRVTTTLHVQHGRLTLGGMANVTVTGAGTGSVSLTGTLAAVNAALSGTTYRAEADYNGSDVLTVTTNDGGNTGAGGAMSVTDTIRLTVNPVNDAPRAGTLPAVGGVEGDIVAGLDLGRAFSDVEGETLTFGVAGLPAGLTVDSATGTVRGTIDRSASRGGTNGDYTVTVTADDGHGGTTRRSFTWRVVDPAPIARNDGAVTDARTPALGSVLADNGNGADIDPDGDPLTVAAVNGSAAGVGQAVTGSKGGRFTVLADGRYRFDPGADFADLTAGQTRTTHIAYTIDDGDGGTATAFLTVTVTGLTEAPAAFAPGDRAASDGETVVLPYGSRSRNPDGPALRYSATGLPPGLAIDPATGTIRGTIDRAASGATGLADYRVTITATDPGGTRTDTRFTFRVTNPAPVAMDDVATTAEDRPVVVDVLANDRDPDGDALAIAAAGDAAPRAGHGRVAIADGKLVYTPDTDFNGTDTITYAIVDGNGGTSTASVTVTVTPVSDGPSADLLPDQAGRGGTPVVYGIATYFHDPDTDRSAAAPPGDGGLRFAATGLPPGLAIDPATGWITGRLPVGSAASTDYAVTVTATDAADASIARSFTWTVTRAATAEPDSATTRAGTPVLVAVTANDSDADGGPVRLVDAPGATHAAHGTVSVDSATGLLTYVPEDGFSGTDTVDYTIETAQGVRATGVLTVTVTPVNLRPVAPETLSARNAADGESVRVPFGTLIADPEGERLAYTATGLPPGLAIDPATGEIRGTIARDASGSSGRATYVVTLTAADPDGLAVTRKFAWTITNPAPSAADDVITTDEDTPVDIDVTGNDRDPDGDPLFVVAGSATARHGTVAINPDGSLRYTPDPDFNGTDTIVYTITDGNGGFATASVAVGVNPVDDAPVIDAASPAGADRSASDAARVSIPAGSAFRDVDTGDILTFTATGLPPGLTVDRATGLISGTIASDASTRVPGGAYAVTLTGTDSAGASATMRFTITVGNPSPNALDDAATLDEDGILEGHVLDNDADPDGDAIRVDPTPVAGPLHGRLDLRPDGRFTYRPDADFHGEDAFTYAVIDADGGRATATVHLTVASIDAPPTANAAPVTTREDTPVDGRIVAHDRESESLLFAVEVPPASGSVALRPDGGFTYTPAADFHGGDGFTVRVSDGAGGSILVTVPVTIASVNDAPDAHADDLALSAGEVGRGRVVAADRDGDPLGFRLAGTPANGTVLLAEDGAYAYTPGPGFSGRDSFTVEVSDGSGGITRVTVAVTVAANRVLVPPPGAVVPIPGALPILEAPATRPALAPETGITADGFLLPAVTAIDPLGSIGKVILAKGAVVAAVNGVDDLHGTAIDIDHHVVLDVGDRIGRVAWERFEREPDGAGPWFSASPYLGRSLGLTLSMDETVANRNDFMIEAIRRPDALVINLHDRAPDVASVGNVRLLGSDGAPAPAWIEGDGRGGFWGRPPAGTRLLALEVEVTLRDGRVVRWPMTVDAETGEIRATTPARPGAGPKPVDPPEIGRRGEAPMFTAQLASLGRDGRPDFTLIEKALARAP</sequence>
<keyword evidence="4" id="KW-1185">Reference proteome</keyword>
<dbReference type="Gene3D" id="2.60.40.3440">
    <property type="match status" value="3"/>
</dbReference>
<accession>A0A5C4L8K8</accession>
<evidence type="ECO:0000313" key="4">
    <source>
        <dbReference type="Proteomes" id="UP000305267"/>
    </source>
</evidence>
<evidence type="ECO:0000259" key="2">
    <source>
        <dbReference type="SMART" id="SM00736"/>
    </source>
</evidence>
<comment type="caution">
    <text evidence="3">The sequence shown here is derived from an EMBL/GenBank/DDBJ whole genome shotgun (WGS) entry which is preliminary data.</text>
</comment>
<feature type="region of interest" description="Disordered" evidence="1">
    <location>
        <begin position="1517"/>
        <end position="1545"/>
    </location>
</feature>
<dbReference type="SUPFAM" id="SSF49313">
    <property type="entry name" value="Cadherin-like"/>
    <property type="match status" value="5"/>
</dbReference>
<evidence type="ECO:0000313" key="3">
    <source>
        <dbReference type="EMBL" id="TNC07185.1"/>
    </source>
</evidence>
<organism evidence="3 4">
    <name type="scientific">Methylobacterium terricola</name>
    <dbReference type="NCBI Taxonomy" id="2583531"/>
    <lineage>
        <taxon>Bacteria</taxon>
        <taxon>Pseudomonadati</taxon>
        <taxon>Pseudomonadota</taxon>
        <taxon>Alphaproteobacteria</taxon>
        <taxon>Hyphomicrobiales</taxon>
        <taxon>Methylobacteriaceae</taxon>
        <taxon>Methylobacterium</taxon>
    </lineage>
</organism>
<evidence type="ECO:0000256" key="1">
    <source>
        <dbReference type="SAM" id="MobiDB-lite"/>
    </source>
</evidence>
<feature type="domain" description="Dystroglycan-type cadherin-like" evidence="2">
    <location>
        <begin position="918"/>
        <end position="1021"/>
    </location>
</feature>
<dbReference type="GO" id="GO:0016020">
    <property type="term" value="C:membrane"/>
    <property type="evidence" value="ECO:0007669"/>
    <property type="project" value="InterPro"/>
</dbReference>
<dbReference type="Gene3D" id="2.60.40.10">
    <property type="entry name" value="Immunoglobulins"/>
    <property type="match status" value="5"/>
</dbReference>
<dbReference type="Proteomes" id="UP000305267">
    <property type="component" value="Unassembled WGS sequence"/>
</dbReference>
<dbReference type="EMBL" id="VDDA01000040">
    <property type="protein sequence ID" value="TNC07185.1"/>
    <property type="molecule type" value="Genomic_DNA"/>
</dbReference>
<gene>
    <name evidence="3" type="ORF">FF100_33330</name>
</gene>
<proteinExistence type="predicted"/>
<dbReference type="GO" id="GO:0005509">
    <property type="term" value="F:calcium ion binding"/>
    <property type="evidence" value="ECO:0007669"/>
    <property type="project" value="InterPro"/>
</dbReference>
<dbReference type="InterPro" id="IPR015919">
    <property type="entry name" value="Cadherin-like_sf"/>
</dbReference>
<name>A0A5C4L8K8_9HYPH</name>
<dbReference type="NCBIfam" id="NF012211">
    <property type="entry name" value="tand_rpt_95"/>
    <property type="match status" value="6"/>
</dbReference>
<dbReference type="PANTHER" id="PTHR34720:SF9">
    <property type="entry name" value="BLR4714 PROTEIN"/>
    <property type="match status" value="1"/>
</dbReference>
<dbReference type="Pfam" id="PF05345">
    <property type="entry name" value="He_PIG"/>
    <property type="match status" value="5"/>
</dbReference>
<reference evidence="3 4" key="1">
    <citation type="submission" date="2019-06" db="EMBL/GenBank/DDBJ databases">
        <title>Genome of Methylobacterium sp. 17Sr1-39.</title>
        <authorList>
            <person name="Seo T."/>
        </authorList>
    </citation>
    <scope>NUCLEOTIDE SEQUENCE [LARGE SCALE GENOMIC DNA]</scope>
    <source>
        <strain evidence="3 4">17Sr1-39</strain>
    </source>
</reference>
<dbReference type="InterPro" id="IPR006644">
    <property type="entry name" value="Cadg"/>
</dbReference>